<keyword evidence="2" id="KW-1185">Reference proteome</keyword>
<accession>A0ABP7TJX6</accession>
<dbReference type="EMBL" id="BAABDK010000010">
    <property type="protein sequence ID" value="GAA4027351.1"/>
    <property type="molecule type" value="Genomic_DNA"/>
</dbReference>
<organism evidence="1 2">
    <name type="scientific">Hymenobacter glaciei</name>
    <dbReference type="NCBI Taxonomy" id="877209"/>
    <lineage>
        <taxon>Bacteria</taxon>
        <taxon>Pseudomonadati</taxon>
        <taxon>Bacteroidota</taxon>
        <taxon>Cytophagia</taxon>
        <taxon>Cytophagales</taxon>
        <taxon>Hymenobacteraceae</taxon>
        <taxon>Hymenobacter</taxon>
    </lineage>
</organism>
<dbReference type="Proteomes" id="UP001501469">
    <property type="component" value="Unassembled WGS sequence"/>
</dbReference>
<sequence length="287" mass="31790">MSKPLLLAQNHSAPLRYQLRTTTAIQVGERKFENELLYVVEQQLHPAQGLGYLLEINVQHTMQKADDLMSRVVADVNQASRRLLVQTDLHGNLLRVENQEQVLAEWELLRQPLLKKYEAQPEVKPFFEAFGQQLAIPGSLEPNLRYKGVLGALLPGLYGYAYGPQEPAVLTSRRITGFFNTLDLPLLLTSQQGLPAAGAPTGPANLHVTTTGALDDAAFAHEDFRRMIRDLVDDFKFPVDLEIDCTGAHTFDAASGALLHAQQVLRAEVAGIYHNSTIHDVVVQQPA</sequence>
<evidence type="ECO:0000313" key="1">
    <source>
        <dbReference type="EMBL" id="GAA4027351.1"/>
    </source>
</evidence>
<proteinExistence type="predicted"/>
<dbReference type="RefSeq" id="WP_345050863.1">
    <property type="nucleotide sequence ID" value="NZ_BAABDK010000010.1"/>
</dbReference>
<evidence type="ECO:0008006" key="3">
    <source>
        <dbReference type="Google" id="ProtNLM"/>
    </source>
</evidence>
<reference evidence="2" key="1">
    <citation type="journal article" date="2019" name="Int. J. Syst. Evol. Microbiol.">
        <title>The Global Catalogue of Microorganisms (GCM) 10K type strain sequencing project: providing services to taxonomists for standard genome sequencing and annotation.</title>
        <authorList>
            <consortium name="The Broad Institute Genomics Platform"/>
            <consortium name="The Broad Institute Genome Sequencing Center for Infectious Disease"/>
            <person name="Wu L."/>
            <person name="Ma J."/>
        </authorList>
    </citation>
    <scope>NUCLEOTIDE SEQUENCE [LARGE SCALE GENOMIC DNA]</scope>
    <source>
        <strain evidence="2">JCM 17225</strain>
    </source>
</reference>
<comment type="caution">
    <text evidence="1">The sequence shown here is derived from an EMBL/GenBank/DDBJ whole genome shotgun (WGS) entry which is preliminary data.</text>
</comment>
<name>A0ABP7TJX6_9BACT</name>
<gene>
    <name evidence="1" type="ORF">GCM10022409_09170</name>
</gene>
<evidence type="ECO:0000313" key="2">
    <source>
        <dbReference type="Proteomes" id="UP001501469"/>
    </source>
</evidence>
<protein>
    <recommendedName>
        <fullName evidence="3">STAS domain-containing protein</fullName>
    </recommendedName>
</protein>